<sequence length="156" mass="15713">MSIYILALLIGIVAGLRAMTAPAAVSIGAALGWLPVSGTWAAFLAYRFTPYIFGALALVEFVTDQLPGTPSRKVPQQFGARIVSGGFCGAVLGTIGGSMIGGLVAGVIGAVIGTLGGYEARKRLVAAIGGKDLPIALLEDAVAVLLGLFVVSSVVP</sequence>
<dbReference type="EMBL" id="SLVX01000003">
    <property type="protein sequence ID" value="TCN47101.1"/>
    <property type="molecule type" value="Genomic_DNA"/>
</dbReference>
<keyword evidence="1" id="KW-0812">Transmembrane</keyword>
<gene>
    <name evidence="2" type="ORF">EV665_103275</name>
</gene>
<feature type="transmembrane region" description="Helical" evidence="1">
    <location>
        <begin position="82"/>
        <end position="115"/>
    </location>
</feature>
<accession>A0A4R2D084</accession>
<evidence type="ECO:0000256" key="1">
    <source>
        <dbReference type="SAM" id="Phobius"/>
    </source>
</evidence>
<feature type="transmembrane region" description="Helical" evidence="1">
    <location>
        <begin position="135"/>
        <end position="155"/>
    </location>
</feature>
<feature type="transmembrane region" description="Helical" evidence="1">
    <location>
        <begin position="44"/>
        <end position="62"/>
    </location>
</feature>
<organism evidence="2 3">
    <name type="scientific">Shinella granuli</name>
    <dbReference type="NCBI Taxonomy" id="323621"/>
    <lineage>
        <taxon>Bacteria</taxon>
        <taxon>Pseudomonadati</taxon>
        <taxon>Pseudomonadota</taxon>
        <taxon>Alphaproteobacteria</taxon>
        <taxon>Hyphomicrobiales</taxon>
        <taxon>Rhizobiaceae</taxon>
        <taxon>Shinella</taxon>
    </lineage>
</organism>
<keyword evidence="1" id="KW-0472">Membrane</keyword>
<protein>
    <submittedName>
        <fullName evidence="2">Putative membrane protein</fullName>
    </submittedName>
</protein>
<proteinExistence type="predicted"/>
<comment type="caution">
    <text evidence="2">The sequence shown here is derived from an EMBL/GenBank/DDBJ whole genome shotgun (WGS) entry which is preliminary data.</text>
</comment>
<reference evidence="2 3" key="1">
    <citation type="submission" date="2019-03" db="EMBL/GenBank/DDBJ databases">
        <title>Genomic Encyclopedia of Type Strains, Phase IV (KMG-IV): sequencing the most valuable type-strain genomes for metagenomic binning, comparative biology and taxonomic classification.</title>
        <authorList>
            <person name="Goeker M."/>
        </authorList>
    </citation>
    <scope>NUCLEOTIDE SEQUENCE [LARGE SCALE GENOMIC DNA]</scope>
    <source>
        <strain evidence="2 3">DSM 18401</strain>
    </source>
</reference>
<evidence type="ECO:0000313" key="2">
    <source>
        <dbReference type="EMBL" id="TCN47101.1"/>
    </source>
</evidence>
<dbReference type="AlphaFoldDB" id="A0A4R2D084"/>
<evidence type="ECO:0000313" key="3">
    <source>
        <dbReference type="Proteomes" id="UP000295351"/>
    </source>
</evidence>
<keyword evidence="3" id="KW-1185">Reference proteome</keyword>
<keyword evidence="1" id="KW-1133">Transmembrane helix</keyword>
<dbReference type="Proteomes" id="UP000295351">
    <property type="component" value="Unassembled WGS sequence"/>
</dbReference>
<name>A0A4R2D084_SHIGR</name>
<dbReference type="RefSeq" id="WP_133033614.1">
    <property type="nucleotide sequence ID" value="NZ_BAABEI010000012.1"/>
</dbReference>